<dbReference type="Pfam" id="PF05969">
    <property type="entry name" value="PSII_Ycf12"/>
    <property type="match status" value="1"/>
</dbReference>
<evidence type="ECO:0000256" key="5">
    <source>
        <dbReference type="ARBA" id="ARBA00023136"/>
    </source>
</evidence>
<comment type="subcellular location">
    <subcellularLocation>
        <location evidence="7">Cellular thylakoid membrane</location>
        <topology evidence="7">Single-pass membrane protein</topology>
    </subcellularLocation>
    <subcellularLocation>
        <location evidence="1">Membrane</location>
        <topology evidence="1">Single-pass membrane protein</topology>
    </subcellularLocation>
</comment>
<gene>
    <name evidence="7 8" type="primary">ycf12</name>
    <name evidence="7" type="synonym">psb30</name>
</gene>
<dbReference type="GO" id="GO:0042651">
    <property type="term" value="C:thylakoid membrane"/>
    <property type="evidence" value="ECO:0007669"/>
    <property type="project" value="UniProtKB-UniRule"/>
</dbReference>
<evidence type="ECO:0000256" key="2">
    <source>
        <dbReference type="ARBA" id="ARBA00022531"/>
    </source>
</evidence>
<evidence type="ECO:0000256" key="1">
    <source>
        <dbReference type="ARBA" id="ARBA00004167"/>
    </source>
</evidence>
<dbReference type="HAMAP" id="MF_01329">
    <property type="entry name" value="PSII_Psb30_Ycf12"/>
    <property type="match status" value="1"/>
</dbReference>
<keyword evidence="6 7" id="KW-0604">Photosystem II</keyword>
<keyword evidence="3 7" id="KW-0812">Transmembrane</keyword>
<evidence type="ECO:0000256" key="6">
    <source>
        <dbReference type="ARBA" id="ARBA00023276"/>
    </source>
</evidence>
<dbReference type="AlphaFoldDB" id="A0A8E5I4S5"/>
<accession>A0A8E5I4S5</accession>
<proteinExistence type="inferred from homology"/>
<evidence type="ECO:0000256" key="4">
    <source>
        <dbReference type="ARBA" id="ARBA00022989"/>
    </source>
</evidence>
<dbReference type="InterPro" id="IPR010284">
    <property type="entry name" value="PSII_Ycf12_core-subunit"/>
</dbReference>
<dbReference type="GO" id="GO:0015979">
    <property type="term" value="P:photosynthesis"/>
    <property type="evidence" value="ECO:0007669"/>
    <property type="project" value="UniProtKB-KW"/>
</dbReference>
<comment type="similarity">
    <text evidence="7">Belongs to the Psb30/Ycf12 family.</text>
</comment>
<comment type="function">
    <text evidence="7">A core subunit of photosystem II (PSII), probably helps stabilize the reaction center.</text>
</comment>
<evidence type="ECO:0000313" key="8">
    <source>
        <dbReference type="EMBL" id="QUO99094.1"/>
    </source>
</evidence>
<organism evidence="8">
    <name type="scientific">Oedogonium capilliforme</name>
    <dbReference type="NCBI Taxonomy" id="2831087"/>
    <lineage>
        <taxon>Eukaryota</taxon>
        <taxon>Viridiplantae</taxon>
        <taxon>Chlorophyta</taxon>
        <taxon>core chlorophytes</taxon>
        <taxon>Chlorophyceae</taxon>
        <taxon>OCC clade</taxon>
        <taxon>Oedogoniales</taxon>
        <taxon>Oedogoniaceae</taxon>
        <taxon>Oedogonium</taxon>
    </lineage>
</organism>
<evidence type="ECO:0000256" key="7">
    <source>
        <dbReference type="HAMAP-Rule" id="MF_01329"/>
    </source>
</evidence>
<keyword evidence="7" id="KW-0793">Thylakoid</keyword>
<comment type="subunit">
    <text evidence="7">PSII is composed of 1 copy each of membrane proteins PsbA, PsbB, PsbC, PsbD, PsbE, PsbF, PsbH, PsbI, PsbJ, PsbK, PsbL, PsbM, PsbT, PsbX, PsbY, PsbZ, Psb30/Ycf12, peripheral proteins of the oxygen-evolving complex and a large number of cofactors. It forms dimeric complexes.</text>
</comment>
<keyword evidence="2 7" id="KW-0602">Photosynthesis</keyword>
<evidence type="ECO:0000256" key="3">
    <source>
        <dbReference type="ARBA" id="ARBA00022692"/>
    </source>
</evidence>
<dbReference type="GO" id="GO:0009523">
    <property type="term" value="C:photosystem II"/>
    <property type="evidence" value="ECO:0007669"/>
    <property type="project" value="UniProtKB-KW"/>
</dbReference>
<keyword evidence="8" id="KW-0934">Plastid</keyword>
<dbReference type="EMBL" id="MW250874">
    <property type="protein sequence ID" value="QUO99094.1"/>
    <property type="molecule type" value="Genomic_DNA"/>
</dbReference>
<feature type="transmembrane region" description="Helical" evidence="7">
    <location>
        <begin position="6"/>
        <end position="27"/>
    </location>
</feature>
<keyword evidence="4 7" id="KW-1133">Transmembrane helix</keyword>
<geneLocation type="plastid" evidence="8"/>
<sequence>MNIDILSQLIAIAVTLFLGPAVVILIASRNGNL</sequence>
<reference evidence="8" key="1">
    <citation type="submission" date="2020-11" db="EMBL/GenBank/DDBJ databases">
        <authorList>
            <person name="Qian X."/>
        </authorList>
    </citation>
    <scope>NUCLEOTIDE SEQUENCE</scope>
    <source>
        <strain evidence="8">269-2_chl</strain>
    </source>
</reference>
<keyword evidence="5 7" id="KW-0472">Membrane</keyword>
<name>A0A8E5I4S5_9CHLO</name>
<protein>
    <recommendedName>
        <fullName evidence="7">Photosystem II reaction center protein Psb30</fullName>
    </recommendedName>
    <alternativeName>
        <fullName evidence="7">Photosystem II reaction center protein Ycf12</fullName>
    </alternativeName>
</protein>